<dbReference type="GO" id="GO:0046983">
    <property type="term" value="F:protein dimerization activity"/>
    <property type="evidence" value="ECO:0007669"/>
    <property type="project" value="InterPro"/>
</dbReference>
<dbReference type="InterPro" id="IPR025610">
    <property type="entry name" value="MYC/MYB_N"/>
</dbReference>
<reference evidence="5" key="1">
    <citation type="journal article" date="2023" name="GigaByte">
        <title>Genome assembly of the bearded iris, Iris pallida Lam.</title>
        <authorList>
            <person name="Bruccoleri R.E."/>
            <person name="Oakeley E.J."/>
            <person name="Faust A.M.E."/>
            <person name="Altorfer M."/>
            <person name="Dessus-Babus S."/>
            <person name="Burckhardt D."/>
            <person name="Oertli M."/>
            <person name="Naumann U."/>
            <person name="Petersen F."/>
            <person name="Wong J."/>
        </authorList>
    </citation>
    <scope>NUCLEOTIDE SEQUENCE</scope>
    <source>
        <strain evidence="5">GSM-AAB239-AS_SAM_17_03QT</strain>
    </source>
</reference>
<dbReference type="InterPro" id="IPR043561">
    <property type="entry name" value="LHW-like"/>
</dbReference>
<dbReference type="PROSITE" id="PS50888">
    <property type="entry name" value="BHLH"/>
    <property type="match status" value="1"/>
</dbReference>
<protein>
    <submittedName>
        <fullName evidence="5">Transcription factor EMB1444-like</fullName>
    </submittedName>
</protein>
<accession>A0AAX6GH55</accession>
<proteinExistence type="predicted"/>
<dbReference type="PANTHER" id="PTHR46196">
    <property type="entry name" value="TRANSCRIPTION FACTOR BHLH155-LIKE ISOFORM X1-RELATED"/>
    <property type="match status" value="1"/>
</dbReference>
<keyword evidence="1" id="KW-0805">Transcription regulation</keyword>
<dbReference type="AlphaFoldDB" id="A0AAX6GH55"/>
<keyword evidence="2" id="KW-0804">Transcription</keyword>
<evidence type="ECO:0000256" key="2">
    <source>
        <dbReference type="ARBA" id="ARBA00023163"/>
    </source>
</evidence>
<comment type="caution">
    <text evidence="5">The sequence shown here is derived from an EMBL/GenBank/DDBJ whole genome shotgun (WGS) entry which is preliminary data.</text>
</comment>
<dbReference type="InterPro" id="IPR011598">
    <property type="entry name" value="bHLH_dom"/>
</dbReference>
<reference evidence="5" key="2">
    <citation type="submission" date="2023-04" db="EMBL/GenBank/DDBJ databases">
        <authorList>
            <person name="Bruccoleri R.E."/>
            <person name="Oakeley E.J."/>
            <person name="Faust A.-M."/>
            <person name="Dessus-Babus S."/>
            <person name="Altorfer M."/>
            <person name="Burckhardt D."/>
            <person name="Oertli M."/>
            <person name="Naumann U."/>
            <person name="Petersen F."/>
            <person name="Wong J."/>
        </authorList>
    </citation>
    <scope>NUCLEOTIDE SEQUENCE</scope>
    <source>
        <strain evidence="5">GSM-AAB239-AS_SAM_17_03QT</strain>
        <tissue evidence="5">Leaf</tissue>
    </source>
</reference>
<feature type="compositionally biased region" description="Polar residues" evidence="3">
    <location>
        <begin position="541"/>
        <end position="553"/>
    </location>
</feature>
<dbReference type="Pfam" id="PF14215">
    <property type="entry name" value="bHLH-MYC_N"/>
    <property type="match status" value="1"/>
</dbReference>
<feature type="region of interest" description="Disordered" evidence="3">
    <location>
        <begin position="510"/>
        <end position="562"/>
    </location>
</feature>
<evidence type="ECO:0000313" key="6">
    <source>
        <dbReference type="Proteomes" id="UP001140949"/>
    </source>
</evidence>
<evidence type="ECO:0000313" key="5">
    <source>
        <dbReference type="EMBL" id="KAJ6828020.1"/>
    </source>
</evidence>
<dbReference type="PANTHER" id="PTHR46196:SF3">
    <property type="entry name" value="TRANSCRIPTION FACTOR LHW-LIKE ISOFORM X1"/>
    <property type="match status" value="1"/>
</dbReference>
<organism evidence="5 6">
    <name type="scientific">Iris pallida</name>
    <name type="common">Sweet iris</name>
    <dbReference type="NCBI Taxonomy" id="29817"/>
    <lineage>
        <taxon>Eukaryota</taxon>
        <taxon>Viridiplantae</taxon>
        <taxon>Streptophyta</taxon>
        <taxon>Embryophyta</taxon>
        <taxon>Tracheophyta</taxon>
        <taxon>Spermatophyta</taxon>
        <taxon>Magnoliopsida</taxon>
        <taxon>Liliopsida</taxon>
        <taxon>Asparagales</taxon>
        <taxon>Iridaceae</taxon>
        <taxon>Iridoideae</taxon>
        <taxon>Irideae</taxon>
        <taxon>Iris</taxon>
    </lineage>
</organism>
<evidence type="ECO:0000259" key="4">
    <source>
        <dbReference type="PROSITE" id="PS50888"/>
    </source>
</evidence>
<dbReference type="Pfam" id="PF23176">
    <property type="entry name" value="bHLH_LHW"/>
    <property type="match status" value="1"/>
</dbReference>
<gene>
    <name evidence="5" type="ORF">M6B38_364620</name>
</gene>
<name>A0AAX6GH55_IRIPA</name>
<feature type="domain" description="BHLH" evidence="4">
    <location>
        <begin position="549"/>
        <end position="598"/>
    </location>
</feature>
<dbReference type="GO" id="GO:0003700">
    <property type="term" value="F:DNA-binding transcription factor activity"/>
    <property type="evidence" value="ECO:0007669"/>
    <property type="project" value="InterPro"/>
</dbReference>
<dbReference type="Proteomes" id="UP001140949">
    <property type="component" value="Unassembled WGS sequence"/>
</dbReference>
<keyword evidence="6" id="KW-1185">Reference proteome</keyword>
<dbReference type="EMBL" id="JANAVB010019798">
    <property type="protein sequence ID" value="KAJ6828020.1"/>
    <property type="molecule type" value="Genomic_DNA"/>
</dbReference>
<sequence>MGMTTVVRQLLKSLCHNTRWNYAVLWKLRRQNNMLLTWEDWYFDGEKSGGYLSVKPQAVSFGSFGCEMDTVSGTSPRCPIEVAVNYMSYQSYPLGEGRIVGEVASRRKHHWTFSSEYVLQPQFPEEWQLQFEAGIKTFLLVPVIPLGVVQLGSLETVLEDLSEVVHISDLFRTIQQNAGTCISSSSRMTQLDVYTSFAMPSVENYDGLHSQVSVENYDGLHSQVSLKKDFAASEFDVATENGIPSSMSHFPPSMAQTDLPLPMGTVEQILGVSTSTYTDESIWKSEGNDLFHNDIGGPHQINQSSADNYNIIEGDLSIFTCLEDKVNIHSSINHSWASEQSIMSNPYMKDLGIEEYDYRFENEIDGSFFSFPFDCELQKALGIATLKDHEGCEWDTILSKADEWGSSASALQTEIPEVYSPTFEEADRWLTRGTEQLLDAAIAEFLNASDDNNSGVSRCIRSCSNSSCKSGGSCLTQSKADDNTLGFEDSLSLSHKRSAPSCEKEYLIASPTRSSEKSALRPSVQEQHTMAHGIQKRGIKSSYSNRNRSNTGNIHRPKPRDRQLIQDRIKELRELIPNSSKSSIDALLDQTVKHMMFLQSIPSQAEKLKNSEQVKVKGEEWSSSAAHACESGTSWVYELGRKSTACPLTVESLDEPGQILIEMQCKEYALFLDIAQVIKRLQLSILKGILESRSEEQWAHFIVETPKGFHRMDLLWPLVQLLQRNNTPIPILC</sequence>
<evidence type="ECO:0000256" key="3">
    <source>
        <dbReference type="SAM" id="MobiDB-lite"/>
    </source>
</evidence>
<evidence type="ECO:0000256" key="1">
    <source>
        <dbReference type="ARBA" id="ARBA00023015"/>
    </source>
</evidence>